<proteinExistence type="predicted"/>
<evidence type="ECO:0000313" key="2">
    <source>
        <dbReference type="EMBL" id="KEQ81305.1"/>
    </source>
</evidence>
<feature type="chain" id="PRO_5001703095" description="Secreted protein" evidence="1">
    <location>
        <begin position="22"/>
        <end position="112"/>
    </location>
</feature>
<gene>
    <name evidence="2" type="ORF">M438DRAFT_348157</name>
</gene>
<organism evidence="2 3">
    <name type="scientific">Aureobasidium pullulans EXF-150</name>
    <dbReference type="NCBI Taxonomy" id="1043002"/>
    <lineage>
        <taxon>Eukaryota</taxon>
        <taxon>Fungi</taxon>
        <taxon>Dikarya</taxon>
        <taxon>Ascomycota</taxon>
        <taxon>Pezizomycotina</taxon>
        <taxon>Dothideomycetes</taxon>
        <taxon>Dothideomycetidae</taxon>
        <taxon>Dothideales</taxon>
        <taxon>Saccotheciaceae</taxon>
        <taxon>Aureobasidium</taxon>
    </lineage>
</organism>
<dbReference type="RefSeq" id="XP_029757492.1">
    <property type="nucleotide sequence ID" value="XM_029906072.1"/>
</dbReference>
<dbReference type="EMBL" id="KL584992">
    <property type="protein sequence ID" value="KEQ81305.1"/>
    <property type="molecule type" value="Genomic_DNA"/>
</dbReference>
<reference evidence="2 3" key="1">
    <citation type="journal article" date="2014" name="BMC Genomics">
        <title>Genome sequencing of four Aureobasidium pullulans varieties: biotechnological potential, stress tolerance, and description of new species.</title>
        <authorList>
            <person name="Gostin Ar C."/>
            <person name="Ohm R.A."/>
            <person name="Kogej T."/>
            <person name="Sonjak S."/>
            <person name="Turk M."/>
            <person name="Zajc J."/>
            <person name="Zalar P."/>
            <person name="Grube M."/>
            <person name="Sun H."/>
            <person name="Han J."/>
            <person name="Sharma A."/>
            <person name="Chiniquy J."/>
            <person name="Ngan C.Y."/>
            <person name="Lipzen A."/>
            <person name="Barry K."/>
            <person name="Grigoriev I.V."/>
            <person name="Gunde-Cimerman N."/>
        </authorList>
    </citation>
    <scope>NUCLEOTIDE SEQUENCE [LARGE SCALE GENOMIC DNA]</scope>
    <source>
        <strain evidence="2 3">EXF-150</strain>
    </source>
</reference>
<keyword evidence="1" id="KW-0732">Signal</keyword>
<keyword evidence="3" id="KW-1185">Reference proteome</keyword>
<feature type="signal peptide" evidence="1">
    <location>
        <begin position="1"/>
        <end position="21"/>
    </location>
</feature>
<dbReference type="Proteomes" id="UP000030706">
    <property type="component" value="Unassembled WGS sequence"/>
</dbReference>
<evidence type="ECO:0000313" key="3">
    <source>
        <dbReference type="Proteomes" id="UP000030706"/>
    </source>
</evidence>
<protein>
    <recommendedName>
        <fullName evidence="4">Secreted protein</fullName>
    </recommendedName>
</protein>
<evidence type="ECO:0008006" key="4">
    <source>
        <dbReference type="Google" id="ProtNLM"/>
    </source>
</evidence>
<sequence length="112" mass="12925">MPAYALFFLIVQSILSAVVGADEGTCQLVGTYVCSFRLRLNNDWYRTDRLPGVGILLHHYVSRRSALFVRCFLLGAQRLLQRIRWFGFLRLRKVFVVYVVRGAGSSKLWQQV</sequence>
<name>A0A074X710_AURPU</name>
<dbReference type="AlphaFoldDB" id="A0A074X710"/>
<dbReference type="HOGENOM" id="CLU_2145369_0_0_1"/>
<dbReference type="GeneID" id="40748378"/>
<evidence type="ECO:0000256" key="1">
    <source>
        <dbReference type="SAM" id="SignalP"/>
    </source>
</evidence>
<accession>A0A074X710</accession>